<dbReference type="PANTHER" id="PTHR34109:SF1">
    <property type="entry name" value="VOC DOMAIN-CONTAINING PROTEIN"/>
    <property type="match status" value="1"/>
</dbReference>
<dbReference type="InterPro" id="IPR029068">
    <property type="entry name" value="Glyas_Bleomycin-R_OHBP_Dase"/>
</dbReference>
<sequence>MADGRPNLISAVCYRDPRAALAWLEKAFGFELVFLVEDAEGNLGHSEMRFGNAAVMIGNEWSDDHKSPASVSGKNTQTVHIQLSEGDLDAHCARARAAGADIIVEPETQFYGDRTYRCKDPEGHIWTVARTVETVSVEEMERRTGLKITGQG</sequence>
<dbReference type="InterPro" id="IPR004360">
    <property type="entry name" value="Glyas_Fos-R_dOase_dom"/>
</dbReference>
<dbReference type="InterPro" id="IPR037523">
    <property type="entry name" value="VOC_core"/>
</dbReference>
<dbReference type="OrthoDB" id="9806868at2"/>
<evidence type="ECO:0000259" key="1">
    <source>
        <dbReference type="PROSITE" id="PS51819"/>
    </source>
</evidence>
<dbReference type="Proteomes" id="UP000056905">
    <property type="component" value="Chromosome"/>
</dbReference>
<feature type="domain" description="VOC" evidence="1">
    <location>
        <begin position="5"/>
        <end position="131"/>
    </location>
</feature>
<dbReference type="KEGG" id="chq:AQ619_06370"/>
<accession>A0A0P0NYE5</accession>
<proteinExistence type="predicted"/>
<dbReference type="PROSITE" id="PS51819">
    <property type="entry name" value="VOC"/>
    <property type="match status" value="1"/>
</dbReference>
<dbReference type="PANTHER" id="PTHR34109">
    <property type="entry name" value="BNAUNNG04460D PROTEIN-RELATED"/>
    <property type="match status" value="1"/>
</dbReference>
<dbReference type="EMBL" id="CP013002">
    <property type="protein sequence ID" value="ALL13007.1"/>
    <property type="molecule type" value="Genomic_DNA"/>
</dbReference>
<name>A0A0P0NYE5_9CAUL</name>
<dbReference type="Gene3D" id="3.30.720.120">
    <property type="match status" value="1"/>
</dbReference>
<dbReference type="RefSeq" id="WP_062145579.1">
    <property type="nucleotide sequence ID" value="NZ_CP013002.1"/>
</dbReference>
<organism evidence="2 3">
    <name type="scientific">Caulobacter henricii</name>
    <dbReference type="NCBI Taxonomy" id="69395"/>
    <lineage>
        <taxon>Bacteria</taxon>
        <taxon>Pseudomonadati</taxon>
        <taxon>Pseudomonadota</taxon>
        <taxon>Alphaproteobacteria</taxon>
        <taxon>Caulobacterales</taxon>
        <taxon>Caulobacteraceae</taxon>
        <taxon>Caulobacter</taxon>
    </lineage>
</organism>
<keyword evidence="3" id="KW-1185">Reference proteome</keyword>
<evidence type="ECO:0000313" key="3">
    <source>
        <dbReference type="Proteomes" id="UP000056905"/>
    </source>
</evidence>
<dbReference type="Pfam" id="PF00903">
    <property type="entry name" value="Glyoxalase"/>
    <property type="match status" value="1"/>
</dbReference>
<dbReference type="SUPFAM" id="SSF54593">
    <property type="entry name" value="Glyoxalase/Bleomycin resistance protein/Dihydroxybiphenyl dioxygenase"/>
    <property type="match status" value="1"/>
</dbReference>
<dbReference type="AlphaFoldDB" id="A0A0P0NYE5"/>
<reference evidence="2 3" key="1">
    <citation type="submission" date="2015-10" db="EMBL/GenBank/DDBJ databases">
        <title>Conservation of the essential genome among Caulobacter and Brevundimonas species.</title>
        <authorList>
            <person name="Scott D."/>
            <person name="Ely B."/>
        </authorList>
    </citation>
    <scope>NUCLEOTIDE SEQUENCE [LARGE SCALE GENOMIC DNA]</scope>
    <source>
        <strain evidence="2 3">CB4</strain>
    </source>
</reference>
<gene>
    <name evidence="2" type="ORF">AQ619_06370</name>
</gene>
<protein>
    <submittedName>
        <fullName evidence="2">Glyoxalase</fullName>
    </submittedName>
</protein>
<dbReference type="STRING" id="69395.AQ619_06370"/>
<evidence type="ECO:0000313" key="2">
    <source>
        <dbReference type="EMBL" id="ALL13007.1"/>
    </source>
</evidence>
<dbReference type="Gene3D" id="3.30.720.110">
    <property type="match status" value="1"/>
</dbReference>